<gene>
    <name evidence="2" type="ORF">GRI89_16030</name>
</gene>
<evidence type="ECO:0000313" key="3">
    <source>
        <dbReference type="Proteomes" id="UP000433652"/>
    </source>
</evidence>
<comment type="caution">
    <text evidence="2">The sequence shown here is derived from an EMBL/GenBank/DDBJ whole genome shotgun (WGS) entry which is preliminary data.</text>
</comment>
<reference evidence="2 3" key="1">
    <citation type="submission" date="2019-12" db="EMBL/GenBank/DDBJ databases">
        <title>Genomic-based taxomic classification of the family Erythrobacteraceae.</title>
        <authorList>
            <person name="Xu L."/>
        </authorList>
    </citation>
    <scope>NUCLEOTIDE SEQUENCE [LARGE SCALE GENOMIC DNA]</scope>
    <source>
        <strain evidence="2 3">MCCC 1K01500</strain>
    </source>
</reference>
<organism evidence="2 3">
    <name type="scientific">Croceibacterium salegens</name>
    <dbReference type="NCBI Taxonomy" id="1737568"/>
    <lineage>
        <taxon>Bacteria</taxon>
        <taxon>Pseudomonadati</taxon>
        <taxon>Pseudomonadota</taxon>
        <taxon>Alphaproteobacteria</taxon>
        <taxon>Sphingomonadales</taxon>
        <taxon>Erythrobacteraceae</taxon>
        <taxon>Croceibacterium</taxon>
    </lineage>
</organism>
<accession>A0A6I4T301</accession>
<dbReference type="Proteomes" id="UP000433652">
    <property type="component" value="Unassembled WGS sequence"/>
</dbReference>
<dbReference type="AlphaFoldDB" id="A0A6I4T301"/>
<dbReference type="EMBL" id="WTYM01000058">
    <property type="protein sequence ID" value="MXO61052.1"/>
    <property type="molecule type" value="Genomic_DNA"/>
</dbReference>
<protein>
    <submittedName>
        <fullName evidence="2">DUF2384 domain-containing protein</fullName>
    </submittedName>
</protein>
<evidence type="ECO:0000313" key="2">
    <source>
        <dbReference type="EMBL" id="MXO61052.1"/>
    </source>
</evidence>
<keyword evidence="3" id="KW-1185">Reference proteome</keyword>
<feature type="region of interest" description="Disordered" evidence="1">
    <location>
        <begin position="1"/>
        <end position="35"/>
    </location>
</feature>
<evidence type="ECO:0000256" key="1">
    <source>
        <dbReference type="SAM" id="MobiDB-lite"/>
    </source>
</evidence>
<name>A0A6I4T301_9SPHN</name>
<dbReference type="OrthoDB" id="7473598at2"/>
<sequence length="100" mass="10910">MHPGIATRARRHQRKSGVTDRTSPRPRLAPDSARRQGEITRLALVLLGREGALEFLNGQNAGLGARPLDLAIASEGGRARVETELRRMTCREDGSGEAIR</sequence>
<proteinExistence type="predicted"/>